<reference evidence="2" key="1">
    <citation type="submission" date="2020-08" db="EMBL/GenBank/DDBJ databases">
        <title>Genome public.</title>
        <authorList>
            <person name="Liu C."/>
            <person name="Sun Q."/>
        </authorList>
    </citation>
    <scope>NUCLEOTIDE SEQUENCE</scope>
    <source>
        <strain evidence="2">NSJ-63</strain>
    </source>
</reference>
<sequence>MGASSVVKKSVLDGFVNSGDISWDYALLTIAVAFLLGLFIFFIYKRTFSGVVFTKSFGISLILLSMITAAVIMTISSNLMLSLGMVGALSIVRFRTAVKDPMDTIYMFWAIAAGIMVGANLLLVAVISCVVIGIFMVVLSIFKVRKNMPYILVIRFEEGAKGDVQSMLRKLPQGRLKSKTVSRGVIELTLELNVTDAEIALIDRFADIPGVYDASLISYTGDVIA</sequence>
<dbReference type="AlphaFoldDB" id="A0A926HSL8"/>
<dbReference type="EMBL" id="JACRSS010000002">
    <property type="protein sequence ID" value="MBC8538592.1"/>
    <property type="molecule type" value="Genomic_DNA"/>
</dbReference>
<dbReference type="InterPro" id="IPR032531">
    <property type="entry name" value="DUF4956"/>
</dbReference>
<name>A0A926HSL8_9FIRM</name>
<evidence type="ECO:0000313" key="2">
    <source>
        <dbReference type="EMBL" id="MBC8538592.1"/>
    </source>
</evidence>
<keyword evidence="1" id="KW-1133">Transmembrane helix</keyword>
<keyword evidence="1" id="KW-0472">Membrane</keyword>
<feature type="transmembrane region" description="Helical" evidence="1">
    <location>
        <begin position="106"/>
        <end position="139"/>
    </location>
</feature>
<keyword evidence="1" id="KW-0812">Transmembrane</keyword>
<accession>A0A926HSL8</accession>
<organism evidence="2 3">
    <name type="scientific">Guopingia tenuis</name>
    <dbReference type="NCBI Taxonomy" id="2763656"/>
    <lineage>
        <taxon>Bacteria</taxon>
        <taxon>Bacillati</taxon>
        <taxon>Bacillota</taxon>
        <taxon>Clostridia</taxon>
        <taxon>Christensenellales</taxon>
        <taxon>Christensenellaceae</taxon>
        <taxon>Guopingia</taxon>
    </lineage>
</organism>
<keyword evidence="3" id="KW-1185">Reference proteome</keyword>
<evidence type="ECO:0000256" key="1">
    <source>
        <dbReference type="SAM" id="Phobius"/>
    </source>
</evidence>
<protein>
    <submittedName>
        <fullName evidence="2">DUF4956 domain-containing protein</fullName>
    </submittedName>
</protein>
<dbReference type="Pfam" id="PF16316">
    <property type="entry name" value="DUF4956"/>
    <property type="match status" value="1"/>
</dbReference>
<comment type="caution">
    <text evidence="2">The sequence shown here is derived from an EMBL/GenBank/DDBJ whole genome shotgun (WGS) entry which is preliminary data.</text>
</comment>
<dbReference type="RefSeq" id="WP_249280322.1">
    <property type="nucleotide sequence ID" value="NZ_JACRSS010000002.1"/>
</dbReference>
<dbReference type="Proteomes" id="UP000617951">
    <property type="component" value="Unassembled WGS sequence"/>
</dbReference>
<evidence type="ECO:0000313" key="3">
    <source>
        <dbReference type="Proteomes" id="UP000617951"/>
    </source>
</evidence>
<feature type="transmembrane region" description="Helical" evidence="1">
    <location>
        <begin position="25"/>
        <end position="44"/>
    </location>
</feature>
<proteinExistence type="predicted"/>
<gene>
    <name evidence="2" type="ORF">H8693_06555</name>
</gene>
<feature type="transmembrane region" description="Helical" evidence="1">
    <location>
        <begin position="56"/>
        <end position="86"/>
    </location>
</feature>